<feature type="region of interest" description="Disordered" evidence="1">
    <location>
        <begin position="1"/>
        <end position="56"/>
    </location>
</feature>
<reference evidence="2 3" key="1">
    <citation type="journal article" date="2020" name="Mol. Plant">
        <title>The Chromosome-Based Rubber Tree Genome Provides New Insights into Spurge Genome Evolution and Rubber Biosynthesis.</title>
        <authorList>
            <person name="Liu J."/>
            <person name="Shi C."/>
            <person name="Shi C.C."/>
            <person name="Li W."/>
            <person name="Zhang Q.J."/>
            <person name="Zhang Y."/>
            <person name="Li K."/>
            <person name="Lu H.F."/>
            <person name="Shi C."/>
            <person name="Zhu S.T."/>
            <person name="Xiao Z.Y."/>
            <person name="Nan H."/>
            <person name="Yue Y."/>
            <person name="Zhu X.G."/>
            <person name="Wu Y."/>
            <person name="Hong X.N."/>
            <person name="Fan G.Y."/>
            <person name="Tong Y."/>
            <person name="Zhang D."/>
            <person name="Mao C.L."/>
            <person name="Liu Y.L."/>
            <person name="Hao S.J."/>
            <person name="Liu W.Q."/>
            <person name="Lv M.Q."/>
            <person name="Zhang H.B."/>
            <person name="Liu Y."/>
            <person name="Hu-Tang G.R."/>
            <person name="Wang J.P."/>
            <person name="Wang J.H."/>
            <person name="Sun Y.H."/>
            <person name="Ni S.B."/>
            <person name="Chen W.B."/>
            <person name="Zhang X.C."/>
            <person name="Jiao Y.N."/>
            <person name="Eichler E.E."/>
            <person name="Li G.H."/>
            <person name="Liu X."/>
            <person name="Gao L.Z."/>
        </authorList>
    </citation>
    <scope>NUCLEOTIDE SEQUENCE [LARGE SCALE GENOMIC DNA]</scope>
    <source>
        <strain evidence="3">cv. GT1</strain>
        <tissue evidence="2">Leaf</tissue>
    </source>
</reference>
<gene>
    <name evidence="2" type="ORF">GH714_033317</name>
</gene>
<sequence length="81" mass="9051">MAKRNRNQDYSQQDARSSQLRLRLVDDDSQEEANQLNPIHSSGVPAMQSKPSAQVTSQGSLRLKQFMRLVISFITTSMGIG</sequence>
<feature type="compositionally biased region" description="Polar residues" evidence="1">
    <location>
        <begin position="8"/>
        <end position="20"/>
    </location>
</feature>
<proteinExistence type="predicted"/>
<protein>
    <submittedName>
        <fullName evidence="2">Uncharacterized protein</fullName>
    </submittedName>
</protein>
<keyword evidence="3" id="KW-1185">Reference proteome</keyword>
<evidence type="ECO:0000313" key="2">
    <source>
        <dbReference type="EMBL" id="KAF2286857.1"/>
    </source>
</evidence>
<accession>A0A6A6KDK4</accession>
<dbReference type="EMBL" id="JAAGAX010000017">
    <property type="protein sequence ID" value="KAF2286857.1"/>
    <property type="molecule type" value="Genomic_DNA"/>
</dbReference>
<evidence type="ECO:0000313" key="3">
    <source>
        <dbReference type="Proteomes" id="UP000467840"/>
    </source>
</evidence>
<comment type="caution">
    <text evidence="2">The sequence shown here is derived from an EMBL/GenBank/DDBJ whole genome shotgun (WGS) entry which is preliminary data.</text>
</comment>
<dbReference type="Proteomes" id="UP000467840">
    <property type="component" value="Chromosome 3"/>
</dbReference>
<evidence type="ECO:0000256" key="1">
    <source>
        <dbReference type="SAM" id="MobiDB-lite"/>
    </source>
</evidence>
<organism evidence="2 3">
    <name type="scientific">Hevea brasiliensis</name>
    <name type="common">Para rubber tree</name>
    <name type="synonym">Siphonia brasiliensis</name>
    <dbReference type="NCBI Taxonomy" id="3981"/>
    <lineage>
        <taxon>Eukaryota</taxon>
        <taxon>Viridiplantae</taxon>
        <taxon>Streptophyta</taxon>
        <taxon>Embryophyta</taxon>
        <taxon>Tracheophyta</taxon>
        <taxon>Spermatophyta</taxon>
        <taxon>Magnoliopsida</taxon>
        <taxon>eudicotyledons</taxon>
        <taxon>Gunneridae</taxon>
        <taxon>Pentapetalae</taxon>
        <taxon>rosids</taxon>
        <taxon>fabids</taxon>
        <taxon>Malpighiales</taxon>
        <taxon>Euphorbiaceae</taxon>
        <taxon>Crotonoideae</taxon>
        <taxon>Micrandreae</taxon>
        <taxon>Hevea</taxon>
    </lineage>
</organism>
<name>A0A6A6KDK4_HEVBR</name>
<dbReference type="AlphaFoldDB" id="A0A6A6KDK4"/>